<keyword evidence="3" id="KW-0804">Transcription</keyword>
<evidence type="ECO:0000259" key="6">
    <source>
        <dbReference type="SMART" id="SM00576"/>
    </source>
</evidence>
<evidence type="ECO:0000256" key="3">
    <source>
        <dbReference type="ARBA" id="ARBA00023163"/>
    </source>
</evidence>
<feature type="compositionally biased region" description="Polar residues" evidence="5">
    <location>
        <begin position="1"/>
        <end position="11"/>
    </location>
</feature>
<name>A0AAE1MNC3_9FABA</name>
<dbReference type="Gene3D" id="1.10.20.10">
    <property type="entry name" value="Histone, subunit A"/>
    <property type="match status" value="1"/>
</dbReference>
<dbReference type="GO" id="GO:0046982">
    <property type="term" value="F:protein heterodimerization activity"/>
    <property type="evidence" value="ECO:0007669"/>
    <property type="project" value="InterPro"/>
</dbReference>
<evidence type="ECO:0000256" key="2">
    <source>
        <dbReference type="ARBA" id="ARBA00023015"/>
    </source>
</evidence>
<dbReference type="PANTHER" id="PTHR46338">
    <property type="entry name" value="TRANSCRIPTION INITIATION FACTOR TFIID SUBUNIT 8"/>
    <property type="match status" value="1"/>
</dbReference>
<dbReference type="EMBL" id="JAWXYG010000005">
    <property type="protein sequence ID" value="KAK4270715.1"/>
    <property type="molecule type" value="Genomic_DNA"/>
</dbReference>
<feature type="domain" description="Bromodomain associated" evidence="6">
    <location>
        <begin position="41"/>
        <end position="117"/>
    </location>
</feature>
<dbReference type="AlphaFoldDB" id="A0AAE1MNC3"/>
<dbReference type="Pfam" id="PF07524">
    <property type="entry name" value="Bromo_TP"/>
    <property type="match status" value="1"/>
</dbReference>
<evidence type="ECO:0000313" key="7">
    <source>
        <dbReference type="EMBL" id="KAK4270715.1"/>
    </source>
</evidence>
<evidence type="ECO:0000256" key="4">
    <source>
        <dbReference type="ARBA" id="ARBA00023242"/>
    </source>
</evidence>
<evidence type="ECO:0000313" key="8">
    <source>
        <dbReference type="Proteomes" id="UP001293593"/>
    </source>
</evidence>
<evidence type="ECO:0000256" key="5">
    <source>
        <dbReference type="SAM" id="MobiDB-lite"/>
    </source>
</evidence>
<protein>
    <recommendedName>
        <fullName evidence="6">Bromodomain associated domain-containing protein</fullName>
    </recommendedName>
</protein>
<keyword evidence="2" id="KW-0805">Transcription regulation</keyword>
<keyword evidence="4" id="KW-0539">Nucleus</keyword>
<sequence length="317" mass="35331">MNPLQNQSTRKSTLKSNLKVKAKKKKKNRGDSDVQVAEAPSDLSFGVARVAISKICQSTGFKRTQLCALETFTNVAVKYLEATGKSAASFSNASNRTDSNLFDLINAFHDVCSVQGFPTASEMHKRELLRSGALREIMKFANLSKELPCAKAIPCPSFSQCPNPVQPINTNTSTGCHRPNPRGSHIPRWLPDFPPESSYKDCDKVIKERKNGEKLWEQSIPVEICGDSIEGNRKVLQTNEVCGKKLNDGRMELAKERGKLKFNIGRQKEQAFGLEVNMNSGFCRGGKRVCWNHSEMNDMFEDGAMIVREKKVVDTNI</sequence>
<dbReference type="SMART" id="SM00576">
    <property type="entry name" value="BTP"/>
    <property type="match status" value="1"/>
</dbReference>
<evidence type="ECO:0000256" key="1">
    <source>
        <dbReference type="ARBA" id="ARBA00004123"/>
    </source>
</evidence>
<dbReference type="GO" id="GO:0005669">
    <property type="term" value="C:transcription factor TFIID complex"/>
    <property type="evidence" value="ECO:0007669"/>
    <property type="project" value="InterPro"/>
</dbReference>
<feature type="compositionally biased region" description="Basic residues" evidence="5">
    <location>
        <begin position="18"/>
        <end position="28"/>
    </location>
</feature>
<proteinExistence type="predicted"/>
<comment type="caution">
    <text evidence="7">The sequence shown here is derived from an EMBL/GenBank/DDBJ whole genome shotgun (WGS) entry which is preliminary data.</text>
</comment>
<reference evidence="7" key="1">
    <citation type="submission" date="2023-10" db="EMBL/GenBank/DDBJ databases">
        <title>Chromosome-level genome of the transformable northern wattle, Acacia crassicarpa.</title>
        <authorList>
            <person name="Massaro I."/>
            <person name="Sinha N.R."/>
            <person name="Poethig S."/>
            <person name="Leichty A.R."/>
        </authorList>
    </citation>
    <scope>NUCLEOTIDE SEQUENCE</scope>
    <source>
        <strain evidence="7">Acra3RX</strain>
        <tissue evidence="7">Leaf</tissue>
    </source>
</reference>
<dbReference type="InterPro" id="IPR009072">
    <property type="entry name" value="Histone-fold"/>
</dbReference>
<dbReference type="InterPro" id="IPR006565">
    <property type="entry name" value="BTP"/>
</dbReference>
<dbReference type="Proteomes" id="UP001293593">
    <property type="component" value="Unassembled WGS sequence"/>
</dbReference>
<dbReference type="PANTHER" id="PTHR46338:SF13">
    <property type="entry name" value="TRANSCRIPTION INITIATION FACTOR TFIID SUBUNIT 8-LIKE"/>
    <property type="match status" value="1"/>
</dbReference>
<comment type="subcellular location">
    <subcellularLocation>
        <location evidence="1">Nucleus</location>
    </subcellularLocation>
</comment>
<dbReference type="InterPro" id="IPR037818">
    <property type="entry name" value="TAF8"/>
</dbReference>
<accession>A0AAE1MNC3</accession>
<keyword evidence="8" id="KW-1185">Reference proteome</keyword>
<feature type="region of interest" description="Disordered" evidence="5">
    <location>
        <begin position="1"/>
        <end position="35"/>
    </location>
</feature>
<gene>
    <name evidence="7" type="ORF">QN277_019490</name>
</gene>
<organism evidence="7 8">
    <name type="scientific">Acacia crassicarpa</name>
    <name type="common">northern wattle</name>
    <dbReference type="NCBI Taxonomy" id="499986"/>
    <lineage>
        <taxon>Eukaryota</taxon>
        <taxon>Viridiplantae</taxon>
        <taxon>Streptophyta</taxon>
        <taxon>Embryophyta</taxon>
        <taxon>Tracheophyta</taxon>
        <taxon>Spermatophyta</taxon>
        <taxon>Magnoliopsida</taxon>
        <taxon>eudicotyledons</taxon>
        <taxon>Gunneridae</taxon>
        <taxon>Pentapetalae</taxon>
        <taxon>rosids</taxon>
        <taxon>fabids</taxon>
        <taxon>Fabales</taxon>
        <taxon>Fabaceae</taxon>
        <taxon>Caesalpinioideae</taxon>
        <taxon>mimosoid clade</taxon>
        <taxon>Acacieae</taxon>
        <taxon>Acacia</taxon>
    </lineage>
</organism>